<dbReference type="EMBL" id="CAJOBA010082338">
    <property type="protein sequence ID" value="CAF4447596.1"/>
    <property type="molecule type" value="Genomic_DNA"/>
</dbReference>
<protein>
    <recommendedName>
        <fullName evidence="1">DNA polymerase Y-family little finger domain-containing protein</fullName>
    </recommendedName>
</protein>
<dbReference type="GO" id="GO:0006281">
    <property type="term" value="P:DNA repair"/>
    <property type="evidence" value="ECO:0007669"/>
    <property type="project" value="InterPro"/>
</dbReference>
<dbReference type="GO" id="GO:0003887">
    <property type="term" value="F:DNA-directed DNA polymerase activity"/>
    <property type="evidence" value="ECO:0007669"/>
    <property type="project" value="TreeGrafter"/>
</dbReference>
<dbReference type="SUPFAM" id="SSF100879">
    <property type="entry name" value="Lesion bypass DNA polymerase (Y-family), little finger domain"/>
    <property type="match status" value="1"/>
</dbReference>
<evidence type="ECO:0000313" key="3">
    <source>
        <dbReference type="EMBL" id="CAF4447596.1"/>
    </source>
</evidence>
<evidence type="ECO:0000313" key="4">
    <source>
        <dbReference type="Proteomes" id="UP000682733"/>
    </source>
</evidence>
<dbReference type="PANTHER" id="PTHR11076">
    <property type="entry name" value="DNA REPAIR POLYMERASE UMUC / TRANSFERASE FAMILY MEMBER"/>
    <property type="match status" value="1"/>
</dbReference>
<dbReference type="InterPro" id="IPR036775">
    <property type="entry name" value="DNA_pol_Y-fam_lit_finger_sf"/>
</dbReference>
<gene>
    <name evidence="2" type="ORF">OVA965_LOCUS43414</name>
    <name evidence="3" type="ORF">TMI583_LOCUS45668</name>
</gene>
<dbReference type="Gene3D" id="3.30.1490.100">
    <property type="entry name" value="DNA polymerase, Y-family, little finger domain"/>
    <property type="match status" value="1"/>
</dbReference>
<dbReference type="Proteomes" id="UP000682733">
    <property type="component" value="Unassembled WGS sequence"/>
</dbReference>
<evidence type="ECO:0000259" key="1">
    <source>
        <dbReference type="Pfam" id="PF11799"/>
    </source>
</evidence>
<dbReference type="InterPro" id="IPR050116">
    <property type="entry name" value="DNA_polymerase-Y"/>
</dbReference>
<dbReference type="PANTHER" id="PTHR11076:SF33">
    <property type="entry name" value="DNA POLYMERASE KAPPA"/>
    <property type="match status" value="1"/>
</dbReference>
<dbReference type="AlphaFoldDB" id="A0A8S2WES2"/>
<name>A0A8S2WES2_9BILA</name>
<dbReference type="Pfam" id="PF11799">
    <property type="entry name" value="IMS_C"/>
    <property type="match status" value="1"/>
</dbReference>
<dbReference type="Gene3D" id="1.10.150.20">
    <property type="entry name" value="5' to 3' exonuclease, C-terminal subdomain"/>
    <property type="match status" value="1"/>
</dbReference>
<dbReference type="Proteomes" id="UP000677228">
    <property type="component" value="Unassembled WGS sequence"/>
</dbReference>
<dbReference type="GO" id="GO:0042276">
    <property type="term" value="P:error-prone translesion synthesis"/>
    <property type="evidence" value="ECO:0007669"/>
    <property type="project" value="TreeGrafter"/>
</dbReference>
<dbReference type="GO" id="GO:0003684">
    <property type="term" value="F:damaged DNA binding"/>
    <property type="evidence" value="ECO:0007669"/>
    <property type="project" value="InterPro"/>
</dbReference>
<feature type="domain" description="DNA polymerase Y-family little finger" evidence="1">
    <location>
        <begin position="63"/>
        <end position="168"/>
    </location>
</feature>
<sequence>MLYVGESTERVLREIGIEKIGDLANYADLRLLGDTLGISVRSLLASAQGKSSNLVDPEQNQAKGMSSSETLIRDTNDYQELREVLVRNANIIAQRLLRDQLVGNAVSVQIKRNDFASFSKVKKVQKGVSTLPQILSETIPLLEKLLNNHPELIRLLGVGVSGLRKKTNYLEQPQLVDIESQLSNKDHGQEVIKKINESLNEKVLFKAIELE</sequence>
<evidence type="ECO:0000313" key="2">
    <source>
        <dbReference type="EMBL" id="CAF1625234.1"/>
    </source>
</evidence>
<organism evidence="3 4">
    <name type="scientific">Didymodactylos carnosus</name>
    <dbReference type="NCBI Taxonomy" id="1234261"/>
    <lineage>
        <taxon>Eukaryota</taxon>
        <taxon>Metazoa</taxon>
        <taxon>Spiralia</taxon>
        <taxon>Gnathifera</taxon>
        <taxon>Rotifera</taxon>
        <taxon>Eurotatoria</taxon>
        <taxon>Bdelloidea</taxon>
        <taxon>Philodinida</taxon>
        <taxon>Philodinidae</taxon>
        <taxon>Didymodactylos</taxon>
    </lineage>
</organism>
<reference evidence="3" key="1">
    <citation type="submission" date="2021-02" db="EMBL/GenBank/DDBJ databases">
        <authorList>
            <person name="Nowell W R."/>
        </authorList>
    </citation>
    <scope>NUCLEOTIDE SEQUENCE</scope>
</reference>
<dbReference type="InterPro" id="IPR017961">
    <property type="entry name" value="DNA_pol_Y-fam_little_finger"/>
</dbReference>
<proteinExistence type="predicted"/>
<dbReference type="EMBL" id="CAJNOK010057154">
    <property type="protein sequence ID" value="CAF1625234.1"/>
    <property type="molecule type" value="Genomic_DNA"/>
</dbReference>
<accession>A0A8S2WES2</accession>
<comment type="caution">
    <text evidence="3">The sequence shown here is derived from an EMBL/GenBank/DDBJ whole genome shotgun (WGS) entry which is preliminary data.</text>
</comment>